<proteinExistence type="predicted"/>
<keyword evidence="1" id="KW-0472">Membrane</keyword>
<evidence type="ECO:0000313" key="2">
    <source>
        <dbReference type="EMBL" id="MFD0750258.1"/>
    </source>
</evidence>
<reference evidence="3" key="1">
    <citation type="journal article" date="2019" name="Int. J. Syst. Evol. Microbiol.">
        <title>The Global Catalogue of Microorganisms (GCM) 10K type strain sequencing project: providing services to taxonomists for standard genome sequencing and annotation.</title>
        <authorList>
            <consortium name="The Broad Institute Genomics Platform"/>
            <consortium name="The Broad Institute Genome Sequencing Center for Infectious Disease"/>
            <person name="Wu L."/>
            <person name="Ma J."/>
        </authorList>
    </citation>
    <scope>NUCLEOTIDE SEQUENCE [LARGE SCALE GENOMIC DNA]</scope>
    <source>
        <strain evidence="3">CCUG 63418</strain>
    </source>
</reference>
<sequence>MSLVLTVLFICIYLVAFFYRNKNVAWKLTPKISGPLKKVHFTALFFCIIVALLYGVFSLGLRGQWTTRIVIILTLLTGIFFRLISNEASKSKIEKWYFKIFSLVPMFMAGTLLIPFLGVVMVLSLIGKLVMPVNNIYYEDEKLRVQSTYQGMLIPAKIDIFAKHFIFEKHLKTSDYNEMDVGHIKVFFDADSTRVVAYGLYRDEEERKDQTETLSFPPIK</sequence>
<dbReference type="Proteomes" id="UP001596958">
    <property type="component" value="Unassembled WGS sequence"/>
</dbReference>
<name>A0ABW2YYF5_9SPHI</name>
<keyword evidence="1" id="KW-0812">Transmembrane</keyword>
<dbReference type="RefSeq" id="WP_377099359.1">
    <property type="nucleotide sequence ID" value="NZ_JBHTHU010000005.1"/>
</dbReference>
<keyword evidence="1" id="KW-1133">Transmembrane helix</keyword>
<protein>
    <submittedName>
        <fullName evidence="2">Uncharacterized protein</fullName>
    </submittedName>
</protein>
<gene>
    <name evidence="2" type="ORF">ACFQZS_08910</name>
</gene>
<evidence type="ECO:0000313" key="3">
    <source>
        <dbReference type="Proteomes" id="UP001596958"/>
    </source>
</evidence>
<accession>A0ABW2YYF5</accession>
<feature type="transmembrane region" description="Helical" evidence="1">
    <location>
        <begin position="6"/>
        <end position="21"/>
    </location>
</feature>
<feature type="transmembrane region" description="Helical" evidence="1">
    <location>
        <begin position="41"/>
        <end position="59"/>
    </location>
</feature>
<comment type="caution">
    <text evidence="2">The sequence shown here is derived from an EMBL/GenBank/DDBJ whole genome shotgun (WGS) entry which is preliminary data.</text>
</comment>
<evidence type="ECO:0000256" key="1">
    <source>
        <dbReference type="SAM" id="Phobius"/>
    </source>
</evidence>
<dbReference type="EMBL" id="JBHTHU010000005">
    <property type="protein sequence ID" value="MFD0750258.1"/>
    <property type="molecule type" value="Genomic_DNA"/>
</dbReference>
<keyword evidence="3" id="KW-1185">Reference proteome</keyword>
<feature type="transmembrane region" description="Helical" evidence="1">
    <location>
        <begin position="65"/>
        <end position="84"/>
    </location>
</feature>
<feature type="transmembrane region" description="Helical" evidence="1">
    <location>
        <begin position="96"/>
        <end position="126"/>
    </location>
</feature>
<organism evidence="2 3">
    <name type="scientific">Mucilaginibacter calamicampi</name>
    <dbReference type="NCBI Taxonomy" id="1302352"/>
    <lineage>
        <taxon>Bacteria</taxon>
        <taxon>Pseudomonadati</taxon>
        <taxon>Bacteroidota</taxon>
        <taxon>Sphingobacteriia</taxon>
        <taxon>Sphingobacteriales</taxon>
        <taxon>Sphingobacteriaceae</taxon>
        <taxon>Mucilaginibacter</taxon>
    </lineage>
</organism>